<dbReference type="EMBL" id="MK072450">
    <property type="protein sequence ID" value="AYV85394.1"/>
    <property type="molecule type" value="Genomic_DNA"/>
</dbReference>
<protein>
    <submittedName>
        <fullName evidence="1">Uncharacterized protein</fullName>
    </submittedName>
</protein>
<proteinExistence type="predicted"/>
<gene>
    <name evidence="1" type="ORF">Satyrvirus14_10</name>
</gene>
<organism evidence="1">
    <name type="scientific">Satyrvirus sp</name>
    <dbReference type="NCBI Taxonomy" id="2487771"/>
    <lineage>
        <taxon>Viruses</taxon>
        <taxon>Varidnaviria</taxon>
        <taxon>Bamfordvirae</taxon>
        <taxon>Nucleocytoviricota</taxon>
        <taxon>Megaviricetes</taxon>
        <taxon>Imitervirales</taxon>
        <taxon>Mimiviridae</taxon>
        <taxon>Megamimivirinae</taxon>
    </lineage>
</organism>
<accession>A0A3G5AFN1</accession>
<sequence>MTNVMETSEKRLNKIMSQIQMIYLDSQNSPKDKNMEKKIENYNKSSLLIGEASNLIDSLQKEISTMDTTNASRPEIERANQLVDMLTNSNPRFDEILHIVQQLRSISEGIPNSAKIIDNINNEIIHIEEEIEIKN</sequence>
<name>A0A3G5AFN1_9VIRU</name>
<reference evidence="1" key="1">
    <citation type="submission" date="2018-10" db="EMBL/GenBank/DDBJ databases">
        <title>Hidden diversity of soil giant viruses.</title>
        <authorList>
            <person name="Schulz F."/>
            <person name="Alteio L."/>
            <person name="Goudeau D."/>
            <person name="Ryan E.M."/>
            <person name="Malmstrom R.R."/>
            <person name="Blanchard J."/>
            <person name="Woyke T."/>
        </authorList>
    </citation>
    <scope>NUCLEOTIDE SEQUENCE</scope>
    <source>
        <strain evidence="1">SAV1</strain>
    </source>
</reference>
<evidence type="ECO:0000313" key="1">
    <source>
        <dbReference type="EMBL" id="AYV85394.1"/>
    </source>
</evidence>